<name>A0A266Q1X5_9GAMM</name>
<dbReference type="Pfam" id="PF13650">
    <property type="entry name" value="Asp_protease_2"/>
    <property type="match status" value="1"/>
</dbReference>
<dbReference type="EMBL" id="NHNI01000003">
    <property type="protein sequence ID" value="OZY83864.1"/>
    <property type="molecule type" value="Genomic_DNA"/>
</dbReference>
<dbReference type="SUPFAM" id="SSF48452">
    <property type="entry name" value="TPR-like"/>
    <property type="match status" value="1"/>
</dbReference>
<gene>
    <name evidence="1" type="ORF">CBP51_18800</name>
</gene>
<reference evidence="2" key="1">
    <citation type="submission" date="2017-05" db="EMBL/GenBank/DDBJ databases">
        <authorList>
            <person name="Barney B.M."/>
        </authorList>
    </citation>
    <scope>NUCLEOTIDE SEQUENCE [LARGE SCALE GENOMIC DNA]</scope>
    <source>
        <strain evidence="2">PSBB022</strain>
    </source>
</reference>
<dbReference type="RefSeq" id="WP_094986137.1">
    <property type="nucleotide sequence ID" value="NZ_NHNI01000003.1"/>
</dbReference>
<dbReference type="Pfam" id="PF14559">
    <property type="entry name" value="TPR_19"/>
    <property type="match status" value="1"/>
</dbReference>
<keyword evidence="2" id="KW-1185">Reference proteome</keyword>
<dbReference type="InterPro" id="IPR021109">
    <property type="entry name" value="Peptidase_aspartic_dom_sf"/>
</dbReference>
<dbReference type="InterPro" id="IPR011990">
    <property type="entry name" value="TPR-like_helical_dom_sf"/>
</dbReference>
<dbReference type="Proteomes" id="UP000216101">
    <property type="component" value="Unassembled WGS sequence"/>
</dbReference>
<dbReference type="Gene3D" id="2.40.70.10">
    <property type="entry name" value="Acid Proteases"/>
    <property type="match status" value="1"/>
</dbReference>
<dbReference type="AlphaFoldDB" id="A0A266Q1X5"/>
<proteinExistence type="predicted"/>
<organism evidence="1 2">
    <name type="scientific">Cellvibrio mixtus</name>
    <dbReference type="NCBI Taxonomy" id="39650"/>
    <lineage>
        <taxon>Bacteria</taxon>
        <taxon>Pseudomonadati</taxon>
        <taxon>Pseudomonadota</taxon>
        <taxon>Gammaproteobacteria</taxon>
        <taxon>Cellvibrionales</taxon>
        <taxon>Cellvibrionaceae</taxon>
        <taxon>Cellvibrio</taxon>
    </lineage>
</organism>
<dbReference type="InterPro" id="IPR034122">
    <property type="entry name" value="Retropepsin-like_bacterial"/>
</dbReference>
<dbReference type="SUPFAM" id="SSF50630">
    <property type="entry name" value="Acid proteases"/>
    <property type="match status" value="1"/>
</dbReference>
<evidence type="ECO:0000313" key="2">
    <source>
        <dbReference type="Proteomes" id="UP000216101"/>
    </source>
</evidence>
<evidence type="ECO:0000313" key="1">
    <source>
        <dbReference type="EMBL" id="OZY83864.1"/>
    </source>
</evidence>
<accession>A0A266Q1X5</accession>
<protein>
    <submittedName>
        <fullName evidence="1">Uncharacterized protein</fullName>
    </submittedName>
</protein>
<comment type="caution">
    <text evidence="1">The sequence shown here is derived from an EMBL/GenBank/DDBJ whole genome shotgun (WGS) entry which is preliminary data.</text>
</comment>
<dbReference type="CDD" id="cd05483">
    <property type="entry name" value="retropepsin_like_bacteria"/>
    <property type="match status" value="1"/>
</dbReference>
<dbReference type="Gene3D" id="1.25.40.10">
    <property type="entry name" value="Tetratricopeptide repeat domain"/>
    <property type="match status" value="1"/>
</dbReference>
<sequence length="366" mass="40371">MRLAPVLALTLAAFAAGFYASEYRHSTRPQSNPAVITNYSAAEAVASAAPQLPAEADADISPVPLPSYSSASALTPLEQATRWVATGNYGQAVQLLEQLLQSDPQLAEAMRLLARVYEEQGQHEKAVATWFRYFNAETDAQKIDVGLQYLANYLVRLASNPVVFGERQAWLKQQLNDLIRLTPDNGELHLRLASMHLDEKDKELAQYHALMAANQVNTRARAEALLLLISGDGLNNVASGEEVIIGLQRFGKQFLVPVTIDGFSARLLLDTGASISGLTATFVERHYSLVRNTKPIKLNTASGSVDTYLFVVNSVTLESLEFTQHMLARLPMDNANQFDGLLGVDILGRFEFFIDQEKAELHLRKR</sequence>